<gene>
    <name evidence="2" type="ORF">A9E74_02366</name>
</gene>
<comment type="caution">
    <text evidence="2">The sequence shown here is derived from an EMBL/GenBank/DDBJ whole genome shotgun (WGS) entry which is preliminary data.</text>
</comment>
<dbReference type="PATRIC" id="fig|291169.3.peg.2384"/>
<dbReference type="Pfam" id="PF03886">
    <property type="entry name" value="ABC_trans_aux"/>
    <property type="match status" value="1"/>
</dbReference>
<dbReference type="STRING" id="291169.A9E74_02366"/>
<evidence type="ECO:0000313" key="2">
    <source>
        <dbReference type="EMBL" id="ODN65887.1"/>
    </source>
</evidence>
<dbReference type="EMBL" id="MCRI01000035">
    <property type="protein sequence ID" value="ODN65887.1"/>
    <property type="molecule type" value="Genomic_DNA"/>
</dbReference>
<dbReference type="Gene3D" id="3.40.50.10610">
    <property type="entry name" value="ABC-type transport auxiliary lipoprotein component"/>
    <property type="match status" value="1"/>
</dbReference>
<evidence type="ECO:0000259" key="1">
    <source>
        <dbReference type="Pfam" id="PF03886"/>
    </source>
</evidence>
<dbReference type="Proteomes" id="UP000094379">
    <property type="component" value="Unassembled WGS sequence"/>
</dbReference>
<accession>A0A1E3GPF5</accession>
<name>A0A1E3GPF5_9GAMM</name>
<proteinExistence type="predicted"/>
<organism evidence="2 3">
    <name type="scientific">Methylophaga muralis</name>
    <dbReference type="NCBI Taxonomy" id="291169"/>
    <lineage>
        <taxon>Bacteria</taxon>
        <taxon>Pseudomonadati</taxon>
        <taxon>Pseudomonadota</taxon>
        <taxon>Gammaproteobacteria</taxon>
        <taxon>Thiotrichales</taxon>
        <taxon>Piscirickettsiaceae</taxon>
        <taxon>Methylophaga</taxon>
    </lineage>
</organism>
<sequence length="213" mass="23947">MIHRWQRVLVIVLFSFLTGCFGFGGGSKEADDIQPRFYIVDVDRGNVAAQFAQNRVLRIKPIRIAPHYRTENIVFRVGESEYQPQAGHLLLTDPQVMFTSQLQRWLAKSGLFSDVITDDSQPADLVLEAAVTKLYGDDRSGYSPQAVLEMQFFMSPGDADRSKMLFQTGFRVDASIDQTTSQNVVTGWQNALEEILATLEQDLSDYFNKAGTP</sequence>
<dbReference type="PROSITE" id="PS51257">
    <property type="entry name" value="PROKAR_LIPOPROTEIN"/>
    <property type="match status" value="1"/>
</dbReference>
<dbReference type="InterPro" id="IPR005586">
    <property type="entry name" value="ABC_trans_aux"/>
</dbReference>
<evidence type="ECO:0000313" key="3">
    <source>
        <dbReference type="Proteomes" id="UP000094379"/>
    </source>
</evidence>
<keyword evidence="3" id="KW-1185">Reference proteome</keyword>
<dbReference type="RefSeq" id="WP_069296759.1">
    <property type="nucleotide sequence ID" value="NZ_MCRI01000035.1"/>
</dbReference>
<dbReference type="SUPFAM" id="SSF159594">
    <property type="entry name" value="XCC0632-like"/>
    <property type="match status" value="1"/>
</dbReference>
<reference evidence="2 3" key="1">
    <citation type="submission" date="2016-07" db="EMBL/GenBank/DDBJ databases">
        <title>Draft Genome Sequence of Methylophaga muralis Bur 1.</title>
        <authorList>
            <person name="Vasilenko O.V."/>
            <person name="Doronina N.V."/>
            <person name="Shmareva M.N."/>
            <person name="Tarlachkov S.V."/>
            <person name="Mustakhimov I."/>
            <person name="Trotsenko Y.A."/>
        </authorList>
    </citation>
    <scope>NUCLEOTIDE SEQUENCE [LARGE SCALE GENOMIC DNA]</scope>
    <source>
        <strain evidence="2 3">Bur 1</strain>
    </source>
</reference>
<feature type="domain" description="ABC-type transport auxiliary lipoprotein component" evidence="1">
    <location>
        <begin position="50"/>
        <end position="197"/>
    </location>
</feature>
<dbReference type="AlphaFoldDB" id="A0A1E3GPF5"/>
<protein>
    <recommendedName>
        <fullName evidence="1">ABC-type transport auxiliary lipoprotein component domain-containing protein</fullName>
    </recommendedName>
</protein>